<evidence type="ECO:0000256" key="2">
    <source>
        <dbReference type="ARBA" id="ARBA00012669"/>
    </source>
</evidence>
<evidence type="ECO:0000256" key="10">
    <source>
        <dbReference type="HAMAP-Rule" id="MF_00568"/>
    </source>
</evidence>
<evidence type="ECO:0000256" key="7">
    <source>
        <dbReference type="ARBA" id="ARBA00022723"/>
    </source>
</evidence>
<dbReference type="NCBIfam" id="TIGR00550">
    <property type="entry name" value="nadA"/>
    <property type="match status" value="1"/>
</dbReference>
<dbReference type="NCBIfam" id="NF006878">
    <property type="entry name" value="PRK09375.1-2"/>
    <property type="match status" value="1"/>
</dbReference>
<dbReference type="GO" id="GO:0034628">
    <property type="term" value="P:'de novo' NAD+ biosynthetic process from L-aspartate"/>
    <property type="evidence" value="ECO:0007669"/>
    <property type="project" value="TreeGrafter"/>
</dbReference>
<comment type="similarity">
    <text evidence="10">Belongs to the quinolinate synthase family. Type 2 subfamily.</text>
</comment>
<dbReference type="NCBIfam" id="NF006879">
    <property type="entry name" value="PRK09375.1-4"/>
    <property type="match status" value="1"/>
</dbReference>
<feature type="binding site" evidence="10">
    <location>
        <position position="200"/>
    </location>
    <ligand>
        <name>iminosuccinate</name>
        <dbReference type="ChEBI" id="CHEBI:77875"/>
    </ligand>
</feature>
<dbReference type="InterPro" id="IPR003473">
    <property type="entry name" value="NadA"/>
</dbReference>
<reference evidence="11 12" key="1">
    <citation type="submission" date="2017-05" db="EMBL/GenBank/DDBJ databases">
        <title>Full genome sequence of Pseudorhodoplanes sinuspersici.</title>
        <authorList>
            <person name="Dastgheib S.M.M."/>
            <person name="Shavandi M."/>
            <person name="Tirandaz H."/>
        </authorList>
    </citation>
    <scope>NUCLEOTIDE SEQUENCE [LARGE SCALE GENOMIC DNA]</scope>
    <source>
        <strain evidence="11 12">RIPI110</strain>
    </source>
</reference>
<comment type="cofactor">
    <cofactor evidence="10">
        <name>[4Fe-4S] cluster</name>
        <dbReference type="ChEBI" id="CHEBI:49883"/>
    </cofactor>
    <text evidence="10">Binds 1 [4Fe-4S] cluster per subunit.</text>
</comment>
<evidence type="ECO:0000256" key="4">
    <source>
        <dbReference type="ARBA" id="ARBA00022490"/>
    </source>
</evidence>
<dbReference type="EC" id="2.5.1.72" evidence="2 10"/>
<feature type="binding site" evidence="10">
    <location>
        <position position="94"/>
    </location>
    <ligand>
        <name>iminosuccinate</name>
        <dbReference type="ChEBI" id="CHEBI:77875"/>
    </ligand>
</feature>
<gene>
    <name evidence="10" type="primary">nadA</name>
    <name evidence="11" type="ORF">CAK95_00475</name>
</gene>
<dbReference type="OrthoDB" id="9801204at2"/>
<dbReference type="PANTHER" id="PTHR30573">
    <property type="entry name" value="QUINOLINATE SYNTHETASE A"/>
    <property type="match status" value="1"/>
</dbReference>
<evidence type="ECO:0000313" key="11">
    <source>
        <dbReference type="EMBL" id="ARP97717.1"/>
    </source>
</evidence>
<feature type="binding site" evidence="10">
    <location>
        <position position="285"/>
    </location>
    <ligand>
        <name>iminosuccinate</name>
        <dbReference type="ChEBI" id="CHEBI:77875"/>
    </ligand>
</feature>
<comment type="pathway">
    <text evidence="1 10">Cofactor biosynthesis; NAD(+) biosynthesis; quinolinate from iminoaspartate: step 1/1.</text>
</comment>
<keyword evidence="5 10" id="KW-0662">Pyridine nucleotide biosynthesis</keyword>
<keyword evidence="3 10" id="KW-0004">4Fe-4S</keyword>
<evidence type="ECO:0000256" key="3">
    <source>
        <dbReference type="ARBA" id="ARBA00022485"/>
    </source>
</evidence>
<keyword evidence="12" id="KW-1185">Reference proteome</keyword>
<comment type="catalytic activity">
    <reaction evidence="10">
        <text>iminosuccinate + dihydroxyacetone phosphate = quinolinate + phosphate + 2 H2O + H(+)</text>
        <dbReference type="Rhea" id="RHEA:25888"/>
        <dbReference type="ChEBI" id="CHEBI:15377"/>
        <dbReference type="ChEBI" id="CHEBI:15378"/>
        <dbReference type="ChEBI" id="CHEBI:29959"/>
        <dbReference type="ChEBI" id="CHEBI:43474"/>
        <dbReference type="ChEBI" id="CHEBI:57642"/>
        <dbReference type="ChEBI" id="CHEBI:77875"/>
        <dbReference type="EC" id="2.5.1.72"/>
    </reaction>
</comment>
<dbReference type="HAMAP" id="MF_00568">
    <property type="entry name" value="NadA_type2"/>
    <property type="match status" value="1"/>
</dbReference>
<dbReference type="SUPFAM" id="SSF142754">
    <property type="entry name" value="NadA-like"/>
    <property type="match status" value="1"/>
</dbReference>
<evidence type="ECO:0000256" key="8">
    <source>
        <dbReference type="ARBA" id="ARBA00023004"/>
    </source>
</evidence>
<feature type="binding site" evidence="10">
    <location>
        <begin position="268"/>
        <end position="270"/>
    </location>
    <ligand>
        <name>iminosuccinate</name>
        <dbReference type="ChEBI" id="CHEBI:77875"/>
    </ligand>
</feature>
<name>A0A1W6ZKD7_9HYPH</name>
<comment type="subcellular location">
    <subcellularLocation>
        <location evidence="10">Cytoplasm</location>
    </subcellularLocation>
</comment>
<dbReference type="InterPro" id="IPR023066">
    <property type="entry name" value="Quinolinate_synth_type2"/>
</dbReference>
<keyword evidence="7 10" id="KW-0479">Metal-binding</keyword>
<dbReference type="KEGG" id="psin:CAK95_00475"/>
<evidence type="ECO:0000313" key="12">
    <source>
        <dbReference type="Proteomes" id="UP000194137"/>
    </source>
</evidence>
<feature type="binding site" evidence="10">
    <location>
        <position position="328"/>
    </location>
    <ligand>
        <name>[4Fe-4S] cluster</name>
        <dbReference type="ChEBI" id="CHEBI:49883"/>
    </ligand>
</feature>
<dbReference type="AlphaFoldDB" id="A0A1W6ZKD7"/>
<feature type="binding site" evidence="10">
    <location>
        <position position="157"/>
    </location>
    <ligand>
        <name>[4Fe-4S] cluster</name>
        <dbReference type="ChEBI" id="CHEBI:49883"/>
    </ligand>
</feature>
<dbReference type="RefSeq" id="WP_086086038.1">
    <property type="nucleotide sequence ID" value="NZ_CP021112.1"/>
</dbReference>
<protein>
    <recommendedName>
        <fullName evidence="2 10">Quinolinate synthase</fullName>
        <ecNumber evidence="2 10">2.5.1.72</ecNumber>
    </recommendedName>
</protein>
<dbReference type="EMBL" id="CP021112">
    <property type="protein sequence ID" value="ARP97717.1"/>
    <property type="molecule type" value="Genomic_DNA"/>
</dbReference>
<organism evidence="11 12">
    <name type="scientific">Pseudorhodoplanes sinuspersici</name>
    <dbReference type="NCBI Taxonomy" id="1235591"/>
    <lineage>
        <taxon>Bacteria</taxon>
        <taxon>Pseudomonadati</taxon>
        <taxon>Pseudomonadota</taxon>
        <taxon>Alphaproteobacteria</taxon>
        <taxon>Hyphomicrobiales</taxon>
        <taxon>Pseudorhodoplanes</taxon>
    </lineage>
</organism>
<dbReference type="STRING" id="1235591.CAK95_00475"/>
<keyword evidence="6 10" id="KW-0808">Transferase</keyword>
<keyword evidence="4 10" id="KW-0963">Cytoplasm</keyword>
<dbReference type="Proteomes" id="UP000194137">
    <property type="component" value="Chromosome"/>
</dbReference>
<keyword evidence="8 10" id="KW-0408">Iron</keyword>
<dbReference type="PANTHER" id="PTHR30573:SF0">
    <property type="entry name" value="QUINOLINATE SYNTHASE, CHLOROPLASTIC"/>
    <property type="match status" value="1"/>
</dbReference>
<dbReference type="GO" id="GO:0008987">
    <property type="term" value="F:quinolinate synthetase A activity"/>
    <property type="evidence" value="ECO:0007669"/>
    <property type="project" value="UniProtKB-UniRule"/>
</dbReference>
<accession>A0A1W6ZKD7</accession>
<dbReference type="GO" id="GO:0046872">
    <property type="term" value="F:metal ion binding"/>
    <property type="evidence" value="ECO:0007669"/>
    <property type="project" value="UniProtKB-KW"/>
</dbReference>
<comment type="function">
    <text evidence="10">Catalyzes the condensation of iminoaspartate with dihydroxyacetone phosphate to form quinolinate.</text>
</comment>
<proteinExistence type="inferred from homology"/>
<evidence type="ECO:0000256" key="9">
    <source>
        <dbReference type="ARBA" id="ARBA00023014"/>
    </source>
</evidence>
<keyword evidence="9 10" id="KW-0411">Iron-sulfur</keyword>
<dbReference type="GO" id="GO:0051539">
    <property type="term" value="F:4 iron, 4 sulfur cluster binding"/>
    <property type="evidence" value="ECO:0007669"/>
    <property type="project" value="UniProtKB-KW"/>
</dbReference>
<dbReference type="Pfam" id="PF02445">
    <property type="entry name" value="NadA"/>
    <property type="match status" value="1"/>
</dbReference>
<dbReference type="Gene3D" id="3.40.50.10800">
    <property type="entry name" value="NadA-like"/>
    <property type="match status" value="3"/>
</dbReference>
<evidence type="ECO:0000256" key="6">
    <source>
        <dbReference type="ARBA" id="ARBA00022679"/>
    </source>
</evidence>
<dbReference type="FunFam" id="3.40.50.10800:FF:000003">
    <property type="entry name" value="Quinolinate synthase A"/>
    <property type="match status" value="1"/>
</dbReference>
<dbReference type="GO" id="GO:0005829">
    <property type="term" value="C:cytosol"/>
    <property type="evidence" value="ECO:0007669"/>
    <property type="project" value="TreeGrafter"/>
</dbReference>
<evidence type="ECO:0000256" key="5">
    <source>
        <dbReference type="ARBA" id="ARBA00022642"/>
    </source>
</evidence>
<feature type="binding site" evidence="10">
    <location>
        <begin position="183"/>
        <end position="185"/>
    </location>
    <ligand>
        <name>iminosuccinate</name>
        <dbReference type="ChEBI" id="CHEBI:77875"/>
    </ligand>
</feature>
<dbReference type="InterPro" id="IPR036094">
    <property type="entry name" value="NadA_sf"/>
</dbReference>
<dbReference type="UniPathway" id="UPA00253">
    <property type="reaction ID" value="UER00327"/>
</dbReference>
<feature type="binding site" evidence="10">
    <location>
        <position position="242"/>
    </location>
    <ligand>
        <name>[4Fe-4S] cluster</name>
        <dbReference type="ChEBI" id="CHEBI:49883"/>
    </ligand>
</feature>
<evidence type="ECO:0000256" key="1">
    <source>
        <dbReference type="ARBA" id="ARBA00005065"/>
    </source>
</evidence>
<feature type="binding site" evidence="10">
    <location>
        <position position="112"/>
    </location>
    <ligand>
        <name>iminosuccinate</name>
        <dbReference type="ChEBI" id="CHEBI:77875"/>
    </ligand>
</feature>
<sequence length="372" mass="41389">MPLLELRGPESLHPAGERALADMPIPTGSDAAARKHGVLPMPKLTWNEEVARETAHLYERIKTIVPAVEWPVFAPYVKAINDLKRERNAVILAHNYQTPEIYNCVADFVGDSLQLAREAAKVKADVIVQGGVHFMAETSKILSPEKTVLIPDMRAGCSLAQAITGEDVRLLRERYPGVPVVVYVNTSAEVKAESDICCTSSNALQVVESLGTDTVIFLPDQYLAKYVASQTKVKIIAWQGACEVHERFTGDELRVYRESDPSLQIIAHPECPPDVIAEADFTGSTAHMIDWVRNNKPKRVVMVTECSMADNVQAELPDIEFVRPCNLCPHMKRITLPKILESLVYMQEEVVVDPVIAENARRSVERMINLKN</sequence>